<keyword evidence="1" id="KW-1133">Transmembrane helix</keyword>
<keyword evidence="1" id="KW-0812">Transmembrane</keyword>
<reference evidence="2" key="1">
    <citation type="journal article" date="2020" name="Stud. Mycol.">
        <title>101 Dothideomycetes genomes: a test case for predicting lifestyles and emergence of pathogens.</title>
        <authorList>
            <person name="Haridas S."/>
            <person name="Albert R."/>
            <person name="Binder M."/>
            <person name="Bloem J."/>
            <person name="Labutti K."/>
            <person name="Salamov A."/>
            <person name="Andreopoulos B."/>
            <person name="Baker S."/>
            <person name="Barry K."/>
            <person name="Bills G."/>
            <person name="Bluhm B."/>
            <person name="Cannon C."/>
            <person name="Castanera R."/>
            <person name="Culley D."/>
            <person name="Daum C."/>
            <person name="Ezra D."/>
            <person name="Gonzalez J."/>
            <person name="Henrissat B."/>
            <person name="Kuo A."/>
            <person name="Liang C."/>
            <person name="Lipzen A."/>
            <person name="Lutzoni F."/>
            <person name="Magnuson J."/>
            <person name="Mondo S."/>
            <person name="Nolan M."/>
            <person name="Ohm R."/>
            <person name="Pangilinan J."/>
            <person name="Park H.-J."/>
            <person name="Ramirez L."/>
            <person name="Alfaro M."/>
            <person name="Sun H."/>
            <person name="Tritt A."/>
            <person name="Yoshinaga Y."/>
            <person name="Zwiers L.-H."/>
            <person name="Turgeon B."/>
            <person name="Goodwin S."/>
            <person name="Spatafora J."/>
            <person name="Crous P."/>
            <person name="Grigoriev I."/>
        </authorList>
    </citation>
    <scope>NUCLEOTIDE SEQUENCE</scope>
    <source>
        <strain evidence="2">CBS 269.34</strain>
    </source>
</reference>
<organism evidence="2 3">
    <name type="scientific">Lophium mytilinum</name>
    <dbReference type="NCBI Taxonomy" id="390894"/>
    <lineage>
        <taxon>Eukaryota</taxon>
        <taxon>Fungi</taxon>
        <taxon>Dikarya</taxon>
        <taxon>Ascomycota</taxon>
        <taxon>Pezizomycotina</taxon>
        <taxon>Dothideomycetes</taxon>
        <taxon>Pleosporomycetidae</taxon>
        <taxon>Mytilinidiales</taxon>
        <taxon>Mytilinidiaceae</taxon>
        <taxon>Lophium</taxon>
    </lineage>
</organism>
<evidence type="ECO:0000313" key="2">
    <source>
        <dbReference type="EMBL" id="KAF2501427.1"/>
    </source>
</evidence>
<evidence type="ECO:0000313" key="3">
    <source>
        <dbReference type="Proteomes" id="UP000799750"/>
    </source>
</evidence>
<keyword evidence="1" id="KW-0472">Membrane</keyword>
<accession>A0A6A6RDB6</accession>
<sequence length="72" mass="8008">MLGKAISSLHSTHRQLEDTNSDFYPSISPKDIKCRDTPTSSCSYLLITTCIRITLLVLFFPGPPYSRLATST</sequence>
<protein>
    <submittedName>
        <fullName evidence="2">Uncharacterized protein</fullName>
    </submittedName>
</protein>
<dbReference type="Proteomes" id="UP000799750">
    <property type="component" value="Unassembled WGS sequence"/>
</dbReference>
<name>A0A6A6RDB6_9PEZI</name>
<keyword evidence="3" id="KW-1185">Reference proteome</keyword>
<gene>
    <name evidence="2" type="ORF">BU16DRAFT_522398</name>
</gene>
<feature type="transmembrane region" description="Helical" evidence="1">
    <location>
        <begin position="42"/>
        <end position="62"/>
    </location>
</feature>
<dbReference type="EMBL" id="MU004182">
    <property type="protein sequence ID" value="KAF2501427.1"/>
    <property type="molecule type" value="Genomic_DNA"/>
</dbReference>
<evidence type="ECO:0000256" key="1">
    <source>
        <dbReference type="SAM" id="Phobius"/>
    </source>
</evidence>
<proteinExistence type="predicted"/>
<dbReference type="AlphaFoldDB" id="A0A6A6RDB6"/>